<dbReference type="PANTHER" id="PTHR35811:SF1">
    <property type="entry name" value="HTH OST-TYPE DOMAIN-CONTAINING PROTEIN"/>
    <property type="match status" value="1"/>
</dbReference>
<accession>A0AAE3WE32</accession>
<comment type="caution">
    <text evidence="2">The sequence shown here is derived from an EMBL/GenBank/DDBJ whole genome shotgun (WGS) entry which is preliminary data.</text>
</comment>
<dbReference type="RefSeq" id="WP_306736847.1">
    <property type="nucleotide sequence ID" value="NZ_JANHAX010000005.1"/>
</dbReference>
<protein>
    <submittedName>
        <fullName evidence="2">NYN domain-containing protein</fullName>
    </submittedName>
</protein>
<sequence>MDGKESISNQVNFGAVGVAVFVDGENVNTGPAAEILRGVGGAAKAAIRRVYGNAQQLAKWCDAPGFRAVHTGSGKNSADVRLAIDAVHASHQGGIATFVIVTSDGDFSHLAHHLRERHFTVIGIGEPKTPNSFRAACSRFIEIIPIGSAASGEKNLDAMDRKVRDAIQKNGDRHGLPIHRLGPLMSKHGTKISTHPDRTWRNYLTKRTDIYHCDKRGPKAKVRWIGG</sequence>
<name>A0AAE3WE32_9RHOB</name>
<organism evidence="2 3">
    <name type="scientific">Marimonas arenosa</name>
    <dbReference type="NCBI Taxonomy" id="1795305"/>
    <lineage>
        <taxon>Bacteria</taxon>
        <taxon>Pseudomonadati</taxon>
        <taxon>Pseudomonadota</taxon>
        <taxon>Alphaproteobacteria</taxon>
        <taxon>Rhodobacterales</taxon>
        <taxon>Paracoccaceae</taxon>
        <taxon>Marimonas</taxon>
    </lineage>
</organism>
<dbReference type="PANTHER" id="PTHR35811">
    <property type="entry name" value="SLR1870 PROTEIN"/>
    <property type="match status" value="1"/>
</dbReference>
<dbReference type="EMBL" id="JANHAX010000005">
    <property type="protein sequence ID" value="MDQ2091561.1"/>
    <property type="molecule type" value="Genomic_DNA"/>
</dbReference>
<evidence type="ECO:0000313" key="2">
    <source>
        <dbReference type="EMBL" id="MDQ2091561.1"/>
    </source>
</evidence>
<proteinExistence type="predicted"/>
<gene>
    <name evidence="2" type="ORF">NO357_16790</name>
</gene>
<keyword evidence="3" id="KW-1185">Reference proteome</keyword>
<dbReference type="Proteomes" id="UP001226762">
    <property type="component" value="Unassembled WGS sequence"/>
</dbReference>
<dbReference type="Pfam" id="PF01936">
    <property type="entry name" value="NYN"/>
    <property type="match status" value="1"/>
</dbReference>
<feature type="domain" description="NYN" evidence="1">
    <location>
        <begin position="18"/>
        <end position="143"/>
    </location>
</feature>
<dbReference type="AlphaFoldDB" id="A0AAE3WE32"/>
<dbReference type="InterPro" id="IPR021139">
    <property type="entry name" value="NYN"/>
</dbReference>
<evidence type="ECO:0000313" key="3">
    <source>
        <dbReference type="Proteomes" id="UP001226762"/>
    </source>
</evidence>
<dbReference type="Gene3D" id="3.40.50.1010">
    <property type="entry name" value="5'-nuclease"/>
    <property type="match status" value="1"/>
</dbReference>
<dbReference type="GO" id="GO:0004540">
    <property type="term" value="F:RNA nuclease activity"/>
    <property type="evidence" value="ECO:0007669"/>
    <property type="project" value="InterPro"/>
</dbReference>
<evidence type="ECO:0000259" key="1">
    <source>
        <dbReference type="Pfam" id="PF01936"/>
    </source>
</evidence>
<dbReference type="CDD" id="cd11297">
    <property type="entry name" value="PIN_LabA-like_N_1"/>
    <property type="match status" value="1"/>
</dbReference>
<reference evidence="2" key="2">
    <citation type="submission" date="2023-02" db="EMBL/GenBank/DDBJ databases">
        <title>'Rhodoalgimonas zhirmunskyi' gen. nov., isolated from a red alga.</title>
        <authorList>
            <person name="Nedashkovskaya O.I."/>
            <person name="Otstavnykh N.Y."/>
            <person name="Bystritskaya E.P."/>
            <person name="Balabanova L.A."/>
            <person name="Isaeva M.P."/>
        </authorList>
    </citation>
    <scope>NUCLEOTIDE SEQUENCE</scope>
    <source>
        <strain evidence="2">KCTC 52189</strain>
    </source>
</reference>
<reference evidence="2" key="1">
    <citation type="submission" date="2022-07" db="EMBL/GenBank/DDBJ databases">
        <authorList>
            <person name="Otstavnykh N."/>
            <person name="Isaeva M."/>
            <person name="Bystritskaya E."/>
        </authorList>
    </citation>
    <scope>NUCLEOTIDE SEQUENCE</scope>
    <source>
        <strain evidence="2">KCTC 52189</strain>
    </source>
</reference>